<evidence type="ECO:0000313" key="2">
    <source>
        <dbReference type="EMBL" id="ADU56330.1"/>
    </source>
</evidence>
<reference evidence="2" key="1">
    <citation type="journal article" date="2011" name="J. Am. Chem. Soc.">
        <title>Biosynthesis of the allylmalonyl-CoA extender unit for the FK506 polyketide synthase proceeds through a dedicated polyketide synthase and facilitates the mutasynthesis of analogues.</title>
        <authorList>
            <person name="Mo S."/>
            <person name="Kim D.H."/>
            <person name="Lee J.H."/>
            <person name="Park J.W."/>
            <person name="Basnet D.B."/>
            <person name="Ban Y.H."/>
            <person name="Yoo Y.J."/>
            <person name="Chen S.W."/>
            <person name="Park S.R."/>
            <person name="Choi E.A."/>
            <person name="Kim E."/>
            <person name="Jin Y.Y."/>
            <person name="Lee S.K."/>
            <person name="Park J.Y."/>
            <person name="Liu Y."/>
            <person name="Lee M.O."/>
            <person name="Lee K.S."/>
            <person name="Kim S.J."/>
            <person name="Kim D."/>
            <person name="Park B.C."/>
            <person name="Lee S.G."/>
            <person name="Kwon H.J."/>
            <person name="Suh J.W."/>
            <person name="Moore B.S."/>
            <person name="Lim S.K."/>
            <person name="Yoon Y.J."/>
        </authorList>
    </citation>
    <scope>NUCLEOTIDE SEQUENCE</scope>
    <source>
        <strain evidence="2">KCTC 11604BP</strain>
    </source>
</reference>
<organism evidence="2">
    <name type="scientific">Streptomyces sp. KCTC 11604BP</name>
    <dbReference type="NCBI Taxonomy" id="941587"/>
    <lineage>
        <taxon>Bacteria</taxon>
        <taxon>Bacillati</taxon>
        <taxon>Actinomycetota</taxon>
        <taxon>Actinomycetes</taxon>
        <taxon>Kitasatosporales</taxon>
        <taxon>Streptomycetaceae</taxon>
        <taxon>Streptomyces</taxon>
    </lineage>
</organism>
<evidence type="ECO:0000256" key="1">
    <source>
        <dbReference type="SAM" id="MobiDB-lite"/>
    </source>
</evidence>
<accession>E9KTJ0</accession>
<proteinExistence type="predicted"/>
<dbReference type="EMBL" id="HM116537">
    <property type="protein sequence ID" value="ADU56330.1"/>
    <property type="molecule type" value="Genomic_DNA"/>
</dbReference>
<dbReference type="AlphaFoldDB" id="E9KTJ0"/>
<protein>
    <submittedName>
        <fullName evidence="2">Putative lipoprotein</fullName>
    </submittedName>
</protein>
<keyword evidence="2" id="KW-0449">Lipoprotein</keyword>
<name>E9KTJ0_9ACTN</name>
<sequence length="69" mass="7272">MDTTEWVPLRDHLFEPLPPFVFPASDGENRTTWRVGGVVTPTPDPAHGHAGCASHGVPTVPGARTGCAP</sequence>
<gene>
    <name evidence="2" type="primary">tcs6</name>
    <name evidence="2" type="ORF">Tcs_11604BP_036</name>
</gene>
<feature type="region of interest" description="Disordered" evidence="1">
    <location>
        <begin position="46"/>
        <end position="69"/>
    </location>
</feature>